<evidence type="ECO:0000313" key="11">
    <source>
        <dbReference type="Proteomes" id="UP000215896"/>
    </source>
</evidence>
<keyword evidence="7" id="KW-0444">Lipid biosynthesis</keyword>
<dbReference type="OrthoDB" id="3171056at2"/>
<protein>
    <submittedName>
        <fullName evidence="10">Diacylglycerol kinase</fullName>
    </submittedName>
</protein>
<evidence type="ECO:0000256" key="8">
    <source>
        <dbReference type="ARBA" id="ARBA00023264"/>
    </source>
</evidence>
<keyword evidence="11" id="KW-1185">Reference proteome</keyword>
<dbReference type="EMBL" id="NMVO01000001">
    <property type="protein sequence ID" value="OYO17825.1"/>
    <property type="molecule type" value="Genomic_DNA"/>
</dbReference>
<dbReference type="RefSeq" id="WP_094359149.1">
    <property type="nucleotide sequence ID" value="NZ_NMVK01000020.1"/>
</dbReference>
<evidence type="ECO:0000256" key="4">
    <source>
        <dbReference type="ARBA" id="ARBA00022741"/>
    </source>
</evidence>
<organism evidence="10 11">
    <name type="scientific">Enemella evansiae</name>
    <dbReference type="NCBI Taxonomy" id="2016499"/>
    <lineage>
        <taxon>Bacteria</taxon>
        <taxon>Bacillati</taxon>
        <taxon>Actinomycetota</taxon>
        <taxon>Actinomycetes</taxon>
        <taxon>Propionibacteriales</taxon>
        <taxon>Propionibacteriaceae</taxon>
        <taxon>Enemella</taxon>
    </lineage>
</organism>
<dbReference type="Pfam" id="PF00781">
    <property type="entry name" value="DAGK_cat"/>
    <property type="match status" value="1"/>
</dbReference>
<dbReference type="Gene3D" id="2.60.200.40">
    <property type="match status" value="1"/>
</dbReference>
<keyword evidence="5 10" id="KW-0418">Kinase</keyword>
<reference evidence="10 11" key="1">
    <citation type="submission" date="2017-07" db="EMBL/GenBank/DDBJ databases">
        <title>Draft whole genome sequences of clinical Proprionibacteriaceae strains.</title>
        <authorList>
            <person name="Bernier A.-M."/>
            <person name="Bernard K."/>
            <person name="Domingo M.-C."/>
        </authorList>
    </citation>
    <scope>NUCLEOTIDE SEQUENCE [LARGE SCALE GENOMIC DNA]</scope>
    <source>
        <strain evidence="10 11">NML 030167</strain>
    </source>
</reference>
<sequence length="322" mass="35014">MPTAAVVFNPVKISVEDLRETIDPIAERSGWSESMYLETSEDDPGTGMAKEALERNADVVLAVGGDGTVRAVAEALRDTGTPLALAPQGTGNLLARNLELTLDNLKESAEAAFVGVDRPIDLGVATWSRKDGSQEEHSFLVMAGLGLDAQMISNTDEELKSKVGALAYVKSIVESLKHNHRMRLVYQLDNNQPQRGKIHTVMVGNCGSLQNNILLLPDAAVDDGMLDIIALQPQGIFGWPQILWKVLVENALLRLPGTKQLGQKDNEHLSYQQAQRIELSLRDPQEIELDGDHFGEVLAVRVTVDPGGLIVRMPAGWTPSDN</sequence>
<dbReference type="InterPro" id="IPR016064">
    <property type="entry name" value="NAD/diacylglycerol_kinase_sf"/>
</dbReference>
<keyword evidence="7" id="KW-0443">Lipid metabolism</keyword>
<keyword evidence="3" id="KW-0808">Transferase</keyword>
<evidence type="ECO:0000256" key="2">
    <source>
        <dbReference type="ARBA" id="ARBA00005983"/>
    </source>
</evidence>
<evidence type="ECO:0000259" key="9">
    <source>
        <dbReference type="PROSITE" id="PS50146"/>
    </source>
</evidence>
<evidence type="ECO:0000313" key="10">
    <source>
        <dbReference type="EMBL" id="OYO17825.1"/>
    </source>
</evidence>
<dbReference type="PANTHER" id="PTHR12358">
    <property type="entry name" value="SPHINGOSINE KINASE"/>
    <property type="match status" value="1"/>
</dbReference>
<dbReference type="Pfam" id="PF19279">
    <property type="entry name" value="YegS_C"/>
    <property type="match status" value="1"/>
</dbReference>
<comment type="caution">
    <text evidence="10">The sequence shown here is derived from an EMBL/GenBank/DDBJ whole genome shotgun (WGS) entry which is preliminary data.</text>
</comment>
<evidence type="ECO:0000256" key="6">
    <source>
        <dbReference type="ARBA" id="ARBA00022840"/>
    </source>
</evidence>
<feature type="domain" description="DAGKc" evidence="9">
    <location>
        <begin position="1"/>
        <end position="128"/>
    </location>
</feature>
<dbReference type="InterPro" id="IPR017438">
    <property type="entry name" value="ATP-NAD_kinase_N"/>
</dbReference>
<accession>A0A255GPS7</accession>
<evidence type="ECO:0000256" key="5">
    <source>
        <dbReference type="ARBA" id="ARBA00022777"/>
    </source>
</evidence>
<dbReference type="AlphaFoldDB" id="A0A255GPS7"/>
<dbReference type="GO" id="GO:0005886">
    <property type="term" value="C:plasma membrane"/>
    <property type="evidence" value="ECO:0007669"/>
    <property type="project" value="TreeGrafter"/>
</dbReference>
<evidence type="ECO:0000256" key="1">
    <source>
        <dbReference type="ARBA" id="ARBA00001946"/>
    </source>
</evidence>
<keyword evidence="8" id="KW-1208">Phospholipid metabolism</keyword>
<dbReference type="GO" id="GO:0016301">
    <property type="term" value="F:kinase activity"/>
    <property type="evidence" value="ECO:0007669"/>
    <property type="project" value="UniProtKB-KW"/>
</dbReference>
<evidence type="ECO:0000256" key="7">
    <source>
        <dbReference type="ARBA" id="ARBA00023209"/>
    </source>
</evidence>
<evidence type="ECO:0000256" key="3">
    <source>
        <dbReference type="ARBA" id="ARBA00022679"/>
    </source>
</evidence>
<proteinExistence type="inferred from homology"/>
<dbReference type="PANTHER" id="PTHR12358:SF106">
    <property type="entry name" value="LIPID KINASE YEGS"/>
    <property type="match status" value="1"/>
</dbReference>
<dbReference type="InterPro" id="IPR050187">
    <property type="entry name" value="Lipid_Phosphate_FormReg"/>
</dbReference>
<keyword evidence="6" id="KW-0067">ATP-binding</keyword>
<gene>
    <name evidence="10" type="ORF">CGZ94_02825</name>
</gene>
<dbReference type="GO" id="GO:0005524">
    <property type="term" value="F:ATP binding"/>
    <property type="evidence" value="ECO:0007669"/>
    <property type="project" value="UniProtKB-KW"/>
</dbReference>
<dbReference type="Gene3D" id="3.40.50.10330">
    <property type="entry name" value="Probable inorganic polyphosphate/atp-NAD kinase, domain 1"/>
    <property type="match status" value="1"/>
</dbReference>
<dbReference type="InterPro" id="IPR045540">
    <property type="entry name" value="YegS/DAGK_C"/>
</dbReference>
<comment type="similarity">
    <text evidence="2">Belongs to the diacylglycerol/lipid kinase family.</text>
</comment>
<keyword evidence="7" id="KW-0594">Phospholipid biosynthesis</keyword>
<name>A0A255GPS7_9ACTN</name>
<keyword evidence="4" id="KW-0547">Nucleotide-binding</keyword>
<dbReference type="SUPFAM" id="SSF111331">
    <property type="entry name" value="NAD kinase/diacylglycerol kinase-like"/>
    <property type="match status" value="1"/>
</dbReference>
<dbReference type="PROSITE" id="PS50146">
    <property type="entry name" value="DAGK"/>
    <property type="match status" value="1"/>
</dbReference>
<dbReference type="InterPro" id="IPR001206">
    <property type="entry name" value="Diacylglycerol_kinase_cat_dom"/>
</dbReference>
<dbReference type="GO" id="GO:0008654">
    <property type="term" value="P:phospholipid biosynthetic process"/>
    <property type="evidence" value="ECO:0007669"/>
    <property type="project" value="UniProtKB-KW"/>
</dbReference>
<comment type="cofactor">
    <cofactor evidence="1">
        <name>Mg(2+)</name>
        <dbReference type="ChEBI" id="CHEBI:18420"/>
    </cofactor>
</comment>
<dbReference type="Proteomes" id="UP000215896">
    <property type="component" value="Unassembled WGS sequence"/>
</dbReference>